<evidence type="ECO:0000256" key="1">
    <source>
        <dbReference type="SAM" id="Coils"/>
    </source>
</evidence>
<dbReference type="GO" id="GO:1990281">
    <property type="term" value="C:efflux pump complex"/>
    <property type="evidence" value="ECO:0007669"/>
    <property type="project" value="TreeGrafter"/>
</dbReference>
<reference evidence="2 3" key="1">
    <citation type="journal article" date="2018" name="Int. J. Syst. Evol. Microbiol.">
        <title>Pseudooceanicola lipolyticus sp. nov., a marine alphaproteobacterium, reclassification of Oceanicola flagellatus as Pseudooceanicola flagellatus comb. nov. and emended description of the genus Pseudooceanicola.</title>
        <authorList>
            <person name="Huang M.-M."/>
            <person name="Guo L.-L."/>
            <person name="Wu Y.-H."/>
            <person name="Lai Q.-L."/>
            <person name="Shao Z.-Z."/>
            <person name="Wang C.-S."/>
            <person name="Wu M."/>
            <person name="Xu X.-W."/>
        </authorList>
    </citation>
    <scope>NUCLEOTIDE SEQUENCE [LARGE SCALE GENOMIC DNA]</scope>
    <source>
        <strain evidence="2 3">157</strain>
    </source>
</reference>
<accession>A0A2M8ITU4</accession>
<dbReference type="PANTHER" id="PTHR30469">
    <property type="entry name" value="MULTIDRUG RESISTANCE PROTEIN MDTA"/>
    <property type="match status" value="1"/>
</dbReference>
<keyword evidence="3" id="KW-1185">Reference proteome</keyword>
<organism evidence="2 3">
    <name type="scientific">Pseudooceanicola lipolyticus</name>
    <dbReference type="NCBI Taxonomy" id="2029104"/>
    <lineage>
        <taxon>Bacteria</taxon>
        <taxon>Pseudomonadati</taxon>
        <taxon>Pseudomonadota</taxon>
        <taxon>Alphaproteobacteria</taxon>
        <taxon>Rhodobacterales</taxon>
        <taxon>Paracoccaceae</taxon>
        <taxon>Pseudooceanicola</taxon>
    </lineage>
</organism>
<dbReference type="Proteomes" id="UP000231553">
    <property type="component" value="Unassembled WGS sequence"/>
</dbReference>
<name>A0A2M8ITU4_9RHOB</name>
<sequence>MRFLRQTLFGVVLAALSLAMTVYAVHLVVEAVRFNMDREASPPQARERVFAVEVQRAVPETHIPVLQAFGQVQSRRRLELRAAIGGRVVGLAEEFADGGTVQAGDVLVRIDPADAQAVLDRVGSDLLDAEAEQRDAQRSLVLAQDELQAAQEQAALRDRAFRRQVDLEERGVATAATVETAEL</sequence>
<dbReference type="AlphaFoldDB" id="A0A2M8ITU4"/>
<protein>
    <submittedName>
        <fullName evidence="2">Efflux transporter periplasmic adaptor subunit</fullName>
    </submittedName>
</protein>
<dbReference type="SUPFAM" id="SSF111369">
    <property type="entry name" value="HlyD-like secretion proteins"/>
    <property type="match status" value="1"/>
</dbReference>
<feature type="coiled-coil region" evidence="1">
    <location>
        <begin position="126"/>
        <end position="153"/>
    </location>
</feature>
<gene>
    <name evidence="2" type="ORF">CVM52_24800</name>
</gene>
<keyword evidence="1" id="KW-0175">Coiled coil</keyword>
<feature type="non-terminal residue" evidence="2">
    <location>
        <position position="183"/>
    </location>
</feature>
<dbReference type="EMBL" id="PGTB01000273">
    <property type="protein sequence ID" value="PJE33954.1"/>
    <property type="molecule type" value="Genomic_DNA"/>
</dbReference>
<evidence type="ECO:0000313" key="2">
    <source>
        <dbReference type="EMBL" id="PJE33954.1"/>
    </source>
</evidence>
<dbReference type="GO" id="GO:0015562">
    <property type="term" value="F:efflux transmembrane transporter activity"/>
    <property type="evidence" value="ECO:0007669"/>
    <property type="project" value="TreeGrafter"/>
</dbReference>
<dbReference type="Gene3D" id="2.40.50.100">
    <property type="match status" value="1"/>
</dbReference>
<proteinExistence type="predicted"/>
<evidence type="ECO:0000313" key="3">
    <source>
        <dbReference type="Proteomes" id="UP000231553"/>
    </source>
</evidence>
<dbReference type="Gene3D" id="1.10.287.470">
    <property type="entry name" value="Helix hairpin bin"/>
    <property type="match status" value="1"/>
</dbReference>
<comment type="caution">
    <text evidence="2">The sequence shown here is derived from an EMBL/GenBank/DDBJ whole genome shotgun (WGS) entry which is preliminary data.</text>
</comment>